<dbReference type="EMBL" id="CP070368">
    <property type="protein sequence ID" value="QRZ12123.1"/>
    <property type="molecule type" value="Genomic_DNA"/>
</dbReference>
<gene>
    <name evidence="3" type="ORF">JWJ88_05555</name>
</gene>
<protein>
    <recommendedName>
        <fullName evidence="5">PepSY domain-containing protein</fullName>
    </recommendedName>
</protein>
<evidence type="ECO:0000256" key="1">
    <source>
        <dbReference type="SAM" id="MobiDB-lite"/>
    </source>
</evidence>
<evidence type="ECO:0000313" key="3">
    <source>
        <dbReference type="EMBL" id="QRZ12123.1"/>
    </source>
</evidence>
<evidence type="ECO:0000256" key="2">
    <source>
        <dbReference type="SAM" id="SignalP"/>
    </source>
</evidence>
<dbReference type="RefSeq" id="WP_205293148.1">
    <property type="nucleotide sequence ID" value="NZ_CP070368.1"/>
</dbReference>
<keyword evidence="4" id="KW-1185">Reference proteome</keyword>
<feature type="signal peptide" evidence="2">
    <location>
        <begin position="1"/>
        <end position="24"/>
    </location>
</feature>
<accession>A0ABX7JFU0</accession>
<keyword evidence="2" id="KW-0732">Signal</keyword>
<proteinExistence type="predicted"/>
<feature type="chain" id="PRO_5045619630" description="PepSY domain-containing protein" evidence="2">
    <location>
        <begin position="25"/>
        <end position="290"/>
    </location>
</feature>
<feature type="compositionally biased region" description="Low complexity" evidence="1">
    <location>
        <begin position="28"/>
        <end position="46"/>
    </location>
</feature>
<feature type="compositionally biased region" description="Basic and acidic residues" evidence="1">
    <location>
        <begin position="187"/>
        <end position="206"/>
    </location>
</feature>
<sequence length="290" mass="30636">MSRKLSTSIALSALLAALSAPVLAQETPAVPPAAQAQAPAELPQALKDAGLSDVTSKRGPRGATRIEGKLPDGTQIDAMLDDKGQLRGLRARGEATLPKALTDQLVPQAVRDSAVFGELGDLKAVFTGERGVMLAGQDGEKNKLRAAFTQDGTLMRFGRGDADRGDGWQGKRPGDHRDKGRAHRGHDRRDDHRGRDHGPRGDRGPGRDMPPAGAAPQPPAADAPQRQGALAPTQLDPGEVRMALTAAGYSRIGEITQDGPRIMAQAINPEGEPVKVELSPKGQVKREINL</sequence>
<evidence type="ECO:0000313" key="4">
    <source>
        <dbReference type="Proteomes" id="UP000663629"/>
    </source>
</evidence>
<feature type="region of interest" description="Disordered" evidence="1">
    <location>
        <begin position="156"/>
        <end position="237"/>
    </location>
</feature>
<name>A0ABX7JFU0_9RHOB</name>
<organism evidence="3 4">
    <name type="scientific">Paracoccus methylovorus</name>
    <dbReference type="NCBI Taxonomy" id="2812658"/>
    <lineage>
        <taxon>Bacteria</taxon>
        <taxon>Pseudomonadati</taxon>
        <taxon>Pseudomonadota</taxon>
        <taxon>Alphaproteobacteria</taxon>
        <taxon>Rhodobacterales</taxon>
        <taxon>Paracoccaceae</taxon>
        <taxon>Paracoccus</taxon>
    </lineage>
</organism>
<feature type="region of interest" description="Disordered" evidence="1">
    <location>
        <begin position="28"/>
        <end position="69"/>
    </location>
</feature>
<evidence type="ECO:0008006" key="5">
    <source>
        <dbReference type="Google" id="ProtNLM"/>
    </source>
</evidence>
<dbReference type="Proteomes" id="UP000663629">
    <property type="component" value="Chromosome 1"/>
</dbReference>
<reference evidence="3 4" key="1">
    <citation type="submission" date="2021-02" db="EMBL/GenBank/DDBJ databases">
        <title>Paracoccus methylovroum sp.nov., a new methanol and methylamine utilizing methylotrophic denitrifer.</title>
        <authorList>
            <person name="Timsy T."/>
            <person name="Behrendt U."/>
            <person name="Ulrich A."/>
            <person name="Spanner T."/>
            <person name="Foesel B.U."/>
            <person name="Horn M.A."/>
            <person name="Kolb S."/>
        </authorList>
    </citation>
    <scope>NUCLEOTIDE SEQUENCE [LARGE SCALE GENOMIC DNA]</scope>
    <source>
        <strain evidence="3 4">H4-D09</strain>
    </source>
</reference>